<comment type="cofactor">
    <cofactor evidence="16 17">
        <name>FAD</name>
        <dbReference type="ChEBI" id="CHEBI:57692"/>
    </cofactor>
</comment>
<keyword evidence="12" id="KW-0314">Glutamate biosynthesis</keyword>
<feature type="binding site" evidence="17">
    <location>
        <position position="107"/>
    </location>
    <ligand>
        <name>FAD</name>
        <dbReference type="ChEBI" id="CHEBI:57692"/>
    </ligand>
</feature>
<comment type="cofactor">
    <cofactor evidence="2">
        <name>[3Fe-4S] cluster</name>
        <dbReference type="ChEBI" id="CHEBI:21137"/>
    </cofactor>
</comment>
<evidence type="ECO:0000256" key="2">
    <source>
        <dbReference type="ARBA" id="ARBA00001927"/>
    </source>
</evidence>
<evidence type="ECO:0000256" key="14">
    <source>
        <dbReference type="ARBA" id="ARBA00029440"/>
    </source>
</evidence>
<feature type="binding site" evidence="17">
    <location>
        <position position="413"/>
    </location>
    <ligand>
        <name>FAD</name>
        <dbReference type="ChEBI" id="CHEBI:57692"/>
    </ligand>
</feature>
<accession>A0A0X8HTL5</accession>
<dbReference type="EMBL" id="CP014245">
    <property type="protein sequence ID" value="AMD21254.1"/>
    <property type="molecule type" value="Genomic_DNA"/>
</dbReference>
<evidence type="ECO:0000256" key="6">
    <source>
        <dbReference type="ARBA" id="ARBA00022643"/>
    </source>
</evidence>
<evidence type="ECO:0000256" key="8">
    <source>
        <dbReference type="ARBA" id="ARBA00022962"/>
    </source>
</evidence>
<keyword evidence="16 18" id="KW-0521">NADP</keyword>
<dbReference type="GO" id="GO:0016491">
    <property type="term" value="F:oxidoreductase activity"/>
    <property type="evidence" value="ECO:0007669"/>
    <property type="project" value="UniProtKB-KW"/>
</dbReference>
<evidence type="ECO:0000256" key="7">
    <source>
        <dbReference type="ARBA" id="ARBA00022723"/>
    </source>
</evidence>
<evidence type="ECO:0000256" key="11">
    <source>
        <dbReference type="ARBA" id="ARBA00023014"/>
    </source>
</evidence>
<comment type="subcellular location">
    <subcellularLocation>
        <location evidence="16">Mitochondrion</location>
    </subcellularLocation>
</comment>
<dbReference type="Gene3D" id="3.50.50.60">
    <property type="entry name" value="FAD/NAD(P)-binding domain"/>
    <property type="match status" value="1"/>
</dbReference>
<comment type="similarity">
    <text evidence="16">Belongs to the ferredoxin--NADP reductase type 1 family.</text>
</comment>
<feature type="binding site" evidence="18">
    <location>
        <begin position="230"/>
        <end position="231"/>
    </location>
    <ligand>
        <name>NADP(+)</name>
        <dbReference type="ChEBI" id="CHEBI:58349"/>
    </ligand>
</feature>
<keyword evidence="9 16" id="KW-0560">Oxidoreductase</keyword>
<dbReference type="GO" id="GO:0006537">
    <property type="term" value="P:glutamate biosynthetic process"/>
    <property type="evidence" value="ECO:0007669"/>
    <property type="project" value="UniProtKB-KW"/>
</dbReference>
<dbReference type="AlphaFoldDB" id="A0A0X8HTL5"/>
<keyword evidence="11" id="KW-0411">Iron-sulfur</keyword>
<dbReference type="SUPFAM" id="SSF51971">
    <property type="entry name" value="Nucleotide-binding domain"/>
    <property type="match status" value="1"/>
</dbReference>
<evidence type="ECO:0000256" key="4">
    <source>
        <dbReference type="ARBA" id="ARBA00022605"/>
    </source>
</evidence>
<comment type="catalytic activity">
    <reaction evidence="15 16">
        <text>2 reduced [adrenodoxin] + NADP(+) + H(+) = 2 oxidized [adrenodoxin] + NADPH</text>
        <dbReference type="Rhea" id="RHEA:42312"/>
        <dbReference type="Rhea" id="RHEA-COMP:9998"/>
        <dbReference type="Rhea" id="RHEA-COMP:9999"/>
        <dbReference type="ChEBI" id="CHEBI:15378"/>
        <dbReference type="ChEBI" id="CHEBI:33737"/>
        <dbReference type="ChEBI" id="CHEBI:33738"/>
        <dbReference type="ChEBI" id="CHEBI:57783"/>
        <dbReference type="ChEBI" id="CHEBI:58349"/>
        <dbReference type="EC" id="1.18.1.6"/>
    </reaction>
</comment>
<dbReference type="InterPro" id="IPR021163">
    <property type="entry name" value="Ferredox_Rdtase_adrenod"/>
</dbReference>
<dbReference type="GeneID" id="28724532"/>
<organism evidence="19 20">
    <name type="scientific">Eremothecium sinecaudum</name>
    <dbReference type="NCBI Taxonomy" id="45286"/>
    <lineage>
        <taxon>Eukaryota</taxon>
        <taxon>Fungi</taxon>
        <taxon>Dikarya</taxon>
        <taxon>Ascomycota</taxon>
        <taxon>Saccharomycotina</taxon>
        <taxon>Saccharomycetes</taxon>
        <taxon>Saccharomycetales</taxon>
        <taxon>Saccharomycetaceae</taxon>
        <taxon>Eremothecium</taxon>
    </lineage>
</organism>
<dbReference type="Proteomes" id="UP000243052">
    <property type="component" value="Chromosome v"/>
</dbReference>
<gene>
    <name evidence="19" type="ORF">AW171_hschr53189</name>
</gene>
<feature type="binding site" evidence="18">
    <location>
        <position position="242"/>
    </location>
    <ligand>
        <name>NADP(+)</name>
        <dbReference type="ChEBI" id="CHEBI:58349"/>
    </ligand>
</feature>
<dbReference type="GO" id="GO:0046872">
    <property type="term" value="F:metal ion binding"/>
    <property type="evidence" value="ECO:0007669"/>
    <property type="project" value="UniProtKB-KW"/>
</dbReference>
<evidence type="ECO:0000256" key="1">
    <source>
        <dbReference type="ARBA" id="ARBA00001917"/>
    </source>
</evidence>
<evidence type="ECO:0000256" key="13">
    <source>
        <dbReference type="ARBA" id="ARBA00023291"/>
    </source>
</evidence>
<evidence type="ECO:0000256" key="9">
    <source>
        <dbReference type="ARBA" id="ARBA00023002"/>
    </source>
</evidence>
<sequence length="495" mass="56021">MGRKTVYAMILRRFASSAIERKRISIIGSGPSGFYTAYHLLSKCQVPLDVWLWEALPTPFGLSRYGVAPDHPEVKNCEDTFTAIANRYAGDTQPGEHQFRFIGNVTVGRDLPLKSIIDNFDATILSYGCSGDNRLGIPGEETSSGVFTSREFVNWYNSHPHYAKESRLNDFDWTKVRRVGIIGNGNVSLDITRLLLTSNIDEIWGNTDINQNAIRLLQQAPIEEVRLIARRDFLHSKFTNKELRELWELEKYGIRGYIDPQFFTPSEWDLSGMERSIKRRIEMCEQYLKPFHERKGKSFTKYAPPSEGYSKRWVLDYLKTPLAINTGSNGLITSLSFCENTITKENRVISNNSKELSYEIDLLITSLGYRGQPLPDYSDLGIDFSRNRVACNAGGQVLNKSGNVIPGLFTSGWIRKGGNGVIMTTMMDSFNVGDAVMKYISQLPLKPRTATEVNLTGLNYTTWATWLKIDAIEKDNASNGQPRQKLQTVEEMLKV</sequence>
<dbReference type="Gene3D" id="3.40.50.720">
    <property type="entry name" value="NAD(P)-binding Rossmann-like Domain"/>
    <property type="match status" value="1"/>
</dbReference>
<evidence type="ECO:0000256" key="18">
    <source>
        <dbReference type="PIRSR" id="PIRSR000362-2"/>
    </source>
</evidence>
<comment type="cofactor">
    <cofactor evidence="1">
        <name>FMN</name>
        <dbReference type="ChEBI" id="CHEBI:58210"/>
    </cofactor>
</comment>
<keyword evidence="13" id="KW-0003">3Fe-4S</keyword>
<evidence type="ECO:0000256" key="17">
    <source>
        <dbReference type="PIRSR" id="PIRSR000362-1"/>
    </source>
</evidence>
<dbReference type="GO" id="GO:0005739">
    <property type="term" value="C:mitochondrion"/>
    <property type="evidence" value="ECO:0007669"/>
    <property type="project" value="UniProtKB-SubCell"/>
</dbReference>
<dbReference type="GO" id="GO:0051538">
    <property type="term" value="F:3 iron, 4 sulfur cluster binding"/>
    <property type="evidence" value="ECO:0007669"/>
    <property type="project" value="UniProtKB-KW"/>
</dbReference>
<dbReference type="RefSeq" id="XP_017988250.1">
    <property type="nucleotide sequence ID" value="XM_018132469.1"/>
</dbReference>
<keyword evidence="4" id="KW-0028">Amino-acid biosynthesis</keyword>
<keyword evidence="5 16" id="KW-0285">Flavoprotein</keyword>
<keyword evidence="6" id="KW-0288">FMN</keyword>
<keyword evidence="10" id="KW-0408">Iron</keyword>
<evidence type="ECO:0000256" key="16">
    <source>
        <dbReference type="PIRNR" id="PIRNR000362"/>
    </source>
</evidence>
<evidence type="ECO:0000313" key="19">
    <source>
        <dbReference type="EMBL" id="AMD21254.1"/>
    </source>
</evidence>
<keyword evidence="8" id="KW-0315">Glutamine amidotransferase</keyword>
<evidence type="ECO:0000256" key="10">
    <source>
        <dbReference type="ARBA" id="ARBA00023004"/>
    </source>
</evidence>
<feature type="binding site" evidence="18">
    <location>
        <begin position="184"/>
        <end position="187"/>
    </location>
    <ligand>
        <name>NADP(+)</name>
        <dbReference type="ChEBI" id="CHEBI:58349"/>
    </ligand>
</feature>
<keyword evidence="20" id="KW-1185">Reference proteome</keyword>
<feature type="binding site" evidence="17">
    <location>
        <position position="54"/>
    </location>
    <ligand>
        <name>FAD</name>
        <dbReference type="ChEBI" id="CHEBI:57692"/>
    </ligand>
</feature>
<evidence type="ECO:0000256" key="15">
    <source>
        <dbReference type="ARBA" id="ARBA00048933"/>
    </source>
</evidence>
<reference evidence="19 20" key="1">
    <citation type="submission" date="2016-01" db="EMBL/GenBank/DDBJ databases">
        <title>Genome sequence of the yeast Holleya sinecauda.</title>
        <authorList>
            <person name="Dietrich F.S."/>
        </authorList>
    </citation>
    <scope>NUCLEOTIDE SEQUENCE [LARGE SCALE GENOMIC DNA]</scope>
    <source>
        <strain evidence="19 20">ATCC 58844</strain>
    </source>
</reference>
<dbReference type="PRINTS" id="PR00419">
    <property type="entry name" value="ADXRDTASE"/>
</dbReference>
<keyword evidence="16 17" id="KW-0274">FAD</keyword>
<dbReference type="PANTHER" id="PTHR11938">
    <property type="entry name" value="FAD NADPH DEHYDROGENASE/OXIDOREDUCTASE"/>
    <property type="match status" value="1"/>
</dbReference>
<dbReference type="EC" id="1.18.1.6" evidence="16"/>
<evidence type="ECO:0000256" key="5">
    <source>
        <dbReference type="ARBA" id="ARBA00022630"/>
    </source>
</evidence>
<feature type="binding site" evidence="17">
    <location>
        <begin position="420"/>
        <end position="422"/>
    </location>
    <ligand>
        <name>FAD</name>
        <dbReference type="ChEBI" id="CHEBI:57692"/>
    </ligand>
</feature>
<dbReference type="STRING" id="45286.A0A0X8HTL5"/>
<keyword evidence="7" id="KW-0479">Metal-binding</keyword>
<evidence type="ECO:0000256" key="12">
    <source>
        <dbReference type="ARBA" id="ARBA00023164"/>
    </source>
</evidence>
<dbReference type="InterPro" id="IPR050711">
    <property type="entry name" value="ET-N_metabolism_enzyme"/>
</dbReference>
<feature type="binding site" evidence="17">
    <location>
        <position position="62"/>
    </location>
    <ligand>
        <name>FAD</name>
        <dbReference type="ChEBI" id="CHEBI:57692"/>
    </ligand>
</feature>
<feature type="binding site" evidence="17">
    <location>
        <position position="32"/>
    </location>
    <ligand>
        <name>FAD</name>
        <dbReference type="ChEBI" id="CHEBI:57692"/>
    </ligand>
</feature>
<evidence type="ECO:0000313" key="20">
    <source>
        <dbReference type="Proteomes" id="UP000243052"/>
    </source>
</evidence>
<feature type="binding site" evidence="18">
    <location>
        <position position="420"/>
    </location>
    <ligand>
        <name>NADP(+)</name>
        <dbReference type="ChEBI" id="CHEBI:58349"/>
    </ligand>
</feature>
<dbReference type="PIRSF" id="PIRSF000362">
    <property type="entry name" value="FNR"/>
    <property type="match status" value="1"/>
</dbReference>
<dbReference type="InterPro" id="IPR036188">
    <property type="entry name" value="FAD/NAD-bd_sf"/>
</dbReference>
<comment type="similarity">
    <text evidence="3">Belongs to the glutamate synthase family.</text>
</comment>
<keyword evidence="16" id="KW-0496">Mitochondrion</keyword>
<comment type="pathway">
    <text evidence="14">Amino-acid biosynthesis.</text>
</comment>
<protein>
    <recommendedName>
        <fullName evidence="16">NADPH:adrenodoxin oxidoreductase, mitochondrial</fullName>
        <ecNumber evidence="16">1.18.1.6</ecNumber>
    </recommendedName>
</protein>
<dbReference type="PANTHER" id="PTHR11938:SF91">
    <property type="entry name" value="NADPH:ADRENODOXIN OXIDOREDUCTASE, MITOCHONDRIAL"/>
    <property type="match status" value="1"/>
</dbReference>
<name>A0A0X8HTL5_9SACH</name>
<evidence type="ECO:0000256" key="3">
    <source>
        <dbReference type="ARBA" id="ARBA00009716"/>
    </source>
</evidence>
<dbReference type="OrthoDB" id="333024at2759"/>
<proteinExistence type="inferred from homology"/>